<feature type="domain" description="Histidine kinase" evidence="6">
    <location>
        <begin position="412"/>
        <end position="656"/>
    </location>
</feature>
<sequence length="656" mass="74483">MRNLLAILIIIFSSTLVQAQINKANATGAYIYNFAKLSSSPKQNQFSTYPIVVVSNNQLLIEEFKKMAQNNKVNGKPIQLTIDNNATSNFEEACLVFISSDMNDHYRSIFNQTKNSEVLLVSENYKDKTSIMLNLYESSDQTMKFEMNKGNIYDRNITISDEILLMGGNIVDLTELYIETQKELQSSDSKIEEIEDSLSTLSSEIGKNQQQIAKQDQALEQQKEIISKQKQEQQKLTSNISEQKQQLISVQDAFTQNEAKMRLYNDSLIHSREILQSFQNQIAENNQILLDQQDEIKNNKEVLSQKNTVIRKQRIVVAFFVVGITVNLLLLILLLKSLKDKKRKNKQLRKQKAELAKQNEVLEKNSNLIESMMDELSDNNEELTTMLEENKRMQNKLVQSEKMASLGVLSAGIAHEINNPINFVYAGINSLLRDFEDIKPVIDEVSKLNVDNNNLNEKIELIKKLKEENYFDEAMEAIPEIISDIKLGADRTAEIVKGLRNFTHMDSDNQEKLNINEGLDTSLLLLKNKYKNHIEIVKDYSQNIPDLLCFPGKINQALLNILANAVDAIKDRGTIWITTNHTDAFIEIIIRDNGYGIPEEIQSKIFDPFFTTKSVGEGTGLGLAITFGIIGEHNGTIEVNSKDGEGTEFIIQLPIQ</sequence>
<evidence type="ECO:0000313" key="7">
    <source>
        <dbReference type="EMBL" id="MBS2099976.1"/>
    </source>
</evidence>
<keyword evidence="4" id="KW-0472">Membrane</keyword>
<dbReference type="SMART" id="SM00387">
    <property type="entry name" value="HATPase_c"/>
    <property type="match status" value="1"/>
</dbReference>
<feature type="chain" id="PRO_5045364138" description="histidine kinase" evidence="5">
    <location>
        <begin position="20"/>
        <end position="656"/>
    </location>
</feature>
<dbReference type="Pfam" id="PF13689">
    <property type="entry name" value="DUF4154"/>
    <property type="match status" value="1"/>
</dbReference>
<comment type="catalytic activity">
    <reaction evidence="1">
        <text>ATP + protein L-histidine = ADP + protein N-phospho-L-histidine.</text>
        <dbReference type="EC" id="2.7.13.3"/>
    </reaction>
</comment>
<feature type="signal peptide" evidence="5">
    <location>
        <begin position="1"/>
        <end position="19"/>
    </location>
</feature>
<dbReference type="Gene3D" id="3.30.565.10">
    <property type="entry name" value="Histidine kinase-like ATPase, C-terminal domain"/>
    <property type="match status" value="1"/>
</dbReference>
<keyword evidence="4" id="KW-0812">Transmembrane</keyword>
<feature type="coiled-coil region" evidence="3">
    <location>
        <begin position="177"/>
        <end position="246"/>
    </location>
</feature>
<accession>A0ABS5JZY4</accession>
<keyword evidence="8" id="KW-1185">Reference proteome</keyword>
<dbReference type="SUPFAM" id="SSF47384">
    <property type="entry name" value="Homodimeric domain of signal transducing histidine kinase"/>
    <property type="match status" value="1"/>
</dbReference>
<feature type="coiled-coil region" evidence="3">
    <location>
        <begin position="331"/>
        <end position="403"/>
    </location>
</feature>
<feature type="transmembrane region" description="Helical" evidence="4">
    <location>
        <begin position="315"/>
        <end position="335"/>
    </location>
</feature>
<dbReference type="Proteomes" id="UP000708576">
    <property type="component" value="Unassembled WGS sequence"/>
</dbReference>
<evidence type="ECO:0000256" key="2">
    <source>
        <dbReference type="ARBA" id="ARBA00012438"/>
    </source>
</evidence>
<dbReference type="RefSeq" id="WP_212217218.1">
    <property type="nucleotide sequence ID" value="NZ_JAGUCO010000017.1"/>
</dbReference>
<comment type="caution">
    <text evidence="7">The sequence shown here is derived from an EMBL/GenBank/DDBJ whole genome shotgun (WGS) entry which is preliminary data.</text>
</comment>
<evidence type="ECO:0000313" key="8">
    <source>
        <dbReference type="Proteomes" id="UP000708576"/>
    </source>
</evidence>
<keyword evidence="5" id="KW-0732">Signal</keyword>
<dbReference type="InterPro" id="IPR025293">
    <property type="entry name" value="YfiR/HmsC-like"/>
</dbReference>
<dbReference type="PROSITE" id="PS50109">
    <property type="entry name" value="HIS_KIN"/>
    <property type="match status" value="1"/>
</dbReference>
<evidence type="ECO:0000256" key="4">
    <source>
        <dbReference type="SAM" id="Phobius"/>
    </source>
</evidence>
<organism evidence="7 8">
    <name type="scientific">Carboxylicivirga linearis</name>
    <dbReference type="NCBI Taxonomy" id="1628157"/>
    <lineage>
        <taxon>Bacteria</taxon>
        <taxon>Pseudomonadati</taxon>
        <taxon>Bacteroidota</taxon>
        <taxon>Bacteroidia</taxon>
        <taxon>Marinilabiliales</taxon>
        <taxon>Marinilabiliaceae</taxon>
        <taxon>Carboxylicivirga</taxon>
    </lineage>
</organism>
<reference evidence="7 8" key="1">
    <citation type="journal article" date="2015" name="Int. J. Syst. Evol. Microbiol.">
        <title>Carboxylicivirga linearis sp. nov., isolated from a sea cucumber culture pond.</title>
        <authorList>
            <person name="Wang F.Q."/>
            <person name="Zhou Y.X."/>
            <person name="Lin X.Z."/>
            <person name="Chen G.J."/>
            <person name="Du Z.J."/>
        </authorList>
    </citation>
    <scope>NUCLEOTIDE SEQUENCE [LARGE SCALE GENOMIC DNA]</scope>
    <source>
        <strain evidence="7 8">FB218</strain>
    </source>
</reference>
<dbReference type="PANTHER" id="PTHR43065:SF50">
    <property type="entry name" value="HISTIDINE KINASE"/>
    <property type="match status" value="1"/>
</dbReference>
<evidence type="ECO:0000256" key="5">
    <source>
        <dbReference type="SAM" id="SignalP"/>
    </source>
</evidence>
<dbReference type="EC" id="2.7.13.3" evidence="2"/>
<evidence type="ECO:0000256" key="3">
    <source>
        <dbReference type="SAM" id="Coils"/>
    </source>
</evidence>
<dbReference type="InterPro" id="IPR036097">
    <property type="entry name" value="HisK_dim/P_sf"/>
</dbReference>
<dbReference type="InterPro" id="IPR036890">
    <property type="entry name" value="HATPase_C_sf"/>
</dbReference>
<dbReference type="EMBL" id="JAGUCO010000017">
    <property type="protein sequence ID" value="MBS2099976.1"/>
    <property type="molecule type" value="Genomic_DNA"/>
</dbReference>
<keyword evidence="4" id="KW-1133">Transmembrane helix</keyword>
<evidence type="ECO:0000259" key="6">
    <source>
        <dbReference type="PROSITE" id="PS50109"/>
    </source>
</evidence>
<dbReference type="InterPro" id="IPR003594">
    <property type="entry name" value="HATPase_dom"/>
</dbReference>
<proteinExistence type="predicted"/>
<protein>
    <recommendedName>
        <fullName evidence="2">histidine kinase</fullName>
        <ecNumber evidence="2">2.7.13.3</ecNumber>
    </recommendedName>
</protein>
<dbReference type="InterPro" id="IPR004358">
    <property type="entry name" value="Sig_transdc_His_kin-like_C"/>
</dbReference>
<keyword evidence="3" id="KW-0175">Coiled coil</keyword>
<dbReference type="PRINTS" id="PR00344">
    <property type="entry name" value="BCTRLSENSOR"/>
</dbReference>
<dbReference type="Gene3D" id="1.10.287.130">
    <property type="match status" value="1"/>
</dbReference>
<dbReference type="InterPro" id="IPR005467">
    <property type="entry name" value="His_kinase_dom"/>
</dbReference>
<name>A0ABS5JZY4_9BACT</name>
<evidence type="ECO:0000256" key="1">
    <source>
        <dbReference type="ARBA" id="ARBA00000085"/>
    </source>
</evidence>
<dbReference type="Pfam" id="PF02518">
    <property type="entry name" value="HATPase_c"/>
    <property type="match status" value="1"/>
</dbReference>
<gene>
    <name evidence="7" type="ORF">KEM10_16935</name>
</gene>
<dbReference type="SUPFAM" id="SSF55874">
    <property type="entry name" value="ATPase domain of HSP90 chaperone/DNA topoisomerase II/histidine kinase"/>
    <property type="match status" value="1"/>
</dbReference>
<dbReference type="PANTHER" id="PTHR43065">
    <property type="entry name" value="SENSOR HISTIDINE KINASE"/>
    <property type="match status" value="1"/>
</dbReference>